<feature type="transmembrane region" description="Helical" evidence="6">
    <location>
        <begin position="34"/>
        <end position="65"/>
    </location>
</feature>
<protein>
    <submittedName>
        <fullName evidence="8">Putative flippase GtrA (Transmembrane translocase of bactoprenol-linked glucose)</fullName>
    </submittedName>
</protein>
<evidence type="ECO:0000256" key="1">
    <source>
        <dbReference type="ARBA" id="ARBA00004141"/>
    </source>
</evidence>
<evidence type="ECO:0000256" key="6">
    <source>
        <dbReference type="SAM" id="Phobius"/>
    </source>
</evidence>
<comment type="similarity">
    <text evidence="2">Belongs to the GtrA family.</text>
</comment>
<feature type="transmembrane region" description="Helical" evidence="6">
    <location>
        <begin position="117"/>
        <end position="136"/>
    </location>
</feature>
<evidence type="ECO:0000256" key="4">
    <source>
        <dbReference type="ARBA" id="ARBA00022989"/>
    </source>
</evidence>
<evidence type="ECO:0000256" key="5">
    <source>
        <dbReference type="ARBA" id="ARBA00023136"/>
    </source>
</evidence>
<gene>
    <name evidence="8" type="ORF">SAMN05192529_12420</name>
</gene>
<dbReference type="InterPro" id="IPR051401">
    <property type="entry name" value="GtrA_CellWall_Glycosyl"/>
</dbReference>
<name>A0A1H4BSY8_9BACT</name>
<sequence>MAKKILQLNEQKKVSVMQFLKSELSSLSSTIVDLGVFTLCSVVFHLNIVVSTSAGVICGGVINFLMNRNFAFKSFEQKKSHQVARYLVVWVGSLILNTYGTYAFVDKLGLNKFVGRLGTGLIVRFGWNFPLLKYFVFKK</sequence>
<feature type="domain" description="GtrA/DPMS transmembrane" evidence="7">
    <location>
        <begin position="27"/>
        <end position="137"/>
    </location>
</feature>
<evidence type="ECO:0000256" key="3">
    <source>
        <dbReference type="ARBA" id="ARBA00022692"/>
    </source>
</evidence>
<keyword evidence="5 6" id="KW-0472">Membrane</keyword>
<dbReference type="OrthoDB" id="961506at2"/>
<dbReference type="RefSeq" id="WP_091400431.1">
    <property type="nucleotide sequence ID" value="NZ_FNQY01000024.1"/>
</dbReference>
<keyword evidence="3 6" id="KW-0812">Transmembrane</keyword>
<reference evidence="8 9" key="1">
    <citation type="submission" date="2016-10" db="EMBL/GenBank/DDBJ databases">
        <authorList>
            <person name="de Groot N.N."/>
        </authorList>
    </citation>
    <scope>NUCLEOTIDE SEQUENCE [LARGE SCALE GENOMIC DNA]</scope>
    <source>
        <strain evidence="8 9">Vu-144</strain>
    </source>
</reference>
<keyword evidence="9" id="KW-1185">Reference proteome</keyword>
<dbReference type="Pfam" id="PF04138">
    <property type="entry name" value="GtrA_DPMS_TM"/>
    <property type="match status" value="1"/>
</dbReference>
<dbReference type="InterPro" id="IPR007267">
    <property type="entry name" value="GtrA_DPMS_TM"/>
</dbReference>
<dbReference type="STRING" id="551991.SAMN05192529_12420"/>
<evidence type="ECO:0000256" key="2">
    <source>
        <dbReference type="ARBA" id="ARBA00009399"/>
    </source>
</evidence>
<accession>A0A1H4BSY8</accession>
<dbReference type="GO" id="GO:0000271">
    <property type="term" value="P:polysaccharide biosynthetic process"/>
    <property type="evidence" value="ECO:0007669"/>
    <property type="project" value="InterPro"/>
</dbReference>
<keyword evidence="4 6" id="KW-1133">Transmembrane helix</keyword>
<evidence type="ECO:0000259" key="7">
    <source>
        <dbReference type="Pfam" id="PF04138"/>
    </source>
</evidence>
<dbReference type="Proteomes" id="UP000199041">
    <property type="component" value="Unassembled WGS sequence"/>
</dbReference>
<evidence type="ECO:0000313" key="8">
    <source>
        <dbReference type="EMBL" id="SEA51275.1"/>
    </source>
</evidence>
<dbReference type="PANTHER" id="PTHR38459:SF1">
    <property type="entry name" value="PROPHAGE BACTOPRENOL-LINKED GLUCOSE TRANSLOCASE HOMOLOG"/>
    <property type="match status" value="1"/>
</dbReference>
<organism evidence="8 9">
    <name type="scientific">Arachidicoccus rhizosphaerae</name>
    <dbReference type="NCBI Taxonomy" id="551991"/>
    <lineage>
        <taxon>Bacteria</taxon>
        <taxon>Pseudomonadati</taxon>
        <taxon>Bacteroidota</taxon>
        <taxon>Chitinophagia</taxon>
        <taxon>Chitinophagales</taxon>
        <taxon>Chitinophagaceae</taxon>
        <taxon>Arachidicoccus</taxon>
    </lineage>
</organism>
<dbReference type="EMBL" id="FNQY01000024">
    <property type="protein sequence ID" value="SEA51275.1"/>
    <property type="molecule type" value="Genomic_DNA"/>
</dbReference>
<evidence type="ECO:0000313" key="9">
    <source>
        <dbReference type="Proteomes" id="UP000199041"/>
    </source>
</evidence>
<feature type="transmembrane region" description="Helical" evidence="6">
    <location>
        <begin position="86"/>
        <end position="105"/>
    </location>
</feature>
<comment type="subcellular location">
    <subcellularLocation>
        <location evidence="1">Membrane</location>
        <topology evidence="1">Multi-pass membrane protein</topology>
    </subcellularLocation>
</comment>
<dbReference type="PANTHER" id="PTHR38459">
    <property type="entry name" value="PROPHAGE BACTOPRENOL-LINKED GLUCOSE TRANSLOCASE HOMOLOG"/>
    <property type="match status" value="1"/>
</dbReference>
<proteinExistence type="inferred from homology"/>
<dbReference type="GO" id="GO:0005886">
    <property type="term" value="C:plasma membrane"/>
    <property type="evidence" value="ECO:0007669"/>
    <property type="project" value="TreeGrafter"/>
</dbReference>
<dbReference type="AlphaFoldDB" id="A0A1H4BSY8"/>